<keyword evidence="4" id="KW-1185">Reference proteome</keyword>
<gene>
    <name evidence="3" type="ORF">GCM10009119_31790</name>
</gene>
<dbReference type="InterPro" id="IPR024537">
    <property type="entry name" value="DUF3322"/>
</dbReference>
<dbReference type="InterPro" id="IPR024534">
    <property type="entry name" value="JetD_C"/>
</dbReference>
<name>A0ABP3YI99_9BACT</name>
<reference evidence="4" key="1">
    <citation type="journal article" date="2019" name="Int. J. Syst. Evol. Microbiol.">
        <title>The Global Catalogue of Microorganisms (GCM) 10K type strain sequencing project: providing services to taxonomists for standard genome sequencing and annotation.</title>
        <authorList>
            <consortium name="The Broad Institute Genomics Platform"/>
            <consortium name="The Broad Institute Genome Sequencing Center for Infectious Disease"/>
            <person name="Wu L."/>
            <person name="Ma J."/>
        </authorList>
    </citation>
    <scope>NUCLEOTIDE SEQUENCE [LARGE SCALE GENOMIC DNA]</scope>
    <source>
        <strain evidence="4">JCM 16112</strain>
    </source>
</reference>
<evidence type="ECO:0000313" key="4">
    <source>
        <dbReference type="Proteomes" id="UP001500469"/>
    </source>
</evidence>
<feature type="domain" description="DUF3322" evidence="2">
    <location>
        <begin position="3"/>
        <end position="139"/>
    </location>
</feature>
<dbReference type="EMBL" id="BAAAFI010000041">
    <property type="protein sequence ID" value="GAA0880209.1"/>
    <property type="molecule type" value="Genomic_DNA"/>
</dbReference>
<evidence type="ECO:0000259" key="2">
    <source>
        <dbReference type="Pfam" id="PF11795"/>
    </source>
</evidence>
<organism evidence="3 4">
    <name type="scientific">Algoriphagus jejuensis</name>
    <dbReference type="NCBI Taxonomy" id="419934"/>
    <lineage>
        <taxon>Bacteria</taxon>
        <taxon>Pseudomonadati</taxon>
        <taxon>Bacteroidota</taxon>
        <taxon>Cytophagia</taxon>
        <taxon>Cytophagales</taxon>
        <taxon>Cyclobacteriaceae</taxon>
        <taxon>Algoriphagus</taxon>
    </lineage>
</organism>
<feature type="domain" description="Wadjet protein JetD C-terminal" evidence="1">
    <location>
        <begin position="158"/>
        <end position="329"/>
    </location>
</feature>
<evidence type="ECO:0000313" key="3">
    <source>
        <dbReference type="EMBL" id="GAA0880209.1"/>
    </source>
</evidence>
<dbReference type="Pfam" id="PF09983">
    <property type="entry name" value="JetD_C"/>
    <property type="match status" value="1"/>
</dbReference>
<dbReference type="Pfam" id="PF11795">
    <property type="entry name" value="DUF3322"/>
    <property type="match status" value="1"/>
</dbReference>
<dbReference type="Proteomes" id="UP001500469">
    <property type="component" value="Unassembled WGS sequence"/>
</dbReference>
<protein>
    <submittedName>
        <fullName evidence="3">DUF2220 family protein</fullName>
    </submittedName>
</protein>
<proteinExistence type="predicted"/>
<accession>A0ABP3YI99</accession>
<sequence>MNREIEELFSESKDRKGFGYKVVVERVKTRRHGMQGIPRAIVFEDLTNYLKFLGKEKEFQLLEENFDKVVAVFPQLTQWMVDNTRVIISNDNIWPDLIKVCLWFEKSYVPDKFYLRELPISIHTKFIEENKGCLRALLDELVPEIRVDPENTFEKRFGLKYDQPLVRFRILDSIFWNVSWYDDISVPIKQFAANPIGCKRVFIIENKMNFLTYPKVSDSIAIWGQGFAIESFKTVEWLRDKEIYYWSDLDLQGFQMLSQLRSYFSHTKSFLMDMEIVEKYHEFIVSGTPVIAKVPSYLSDEEHAVYYFLLQNNFRLEQERIHLENVRQRLSELFESV</sequence>
<evidence type="ECO:0000259" key="1">
    <source>
        <dbReference type="Pfam" id="PF09983"/>
    </source>
</evidence>
<comment type="caution">
    <text evidence="3">The sequence shown here is derived from an EMBL/GenBank/DDBJ whole genome shotgun (WGS) entry which is preliminary data.</text>
</comment>